<dbReference type="InterPro" id="IPR012338">
    <property type="entry name" value="Beta-lactam/transpept-like"/>
</dbReference>
<organism evidence="9 10">
    <name type="scientific">Bacillus mesophilus</name>
    <dbReference type="NCBI Taxonomy" id="1808955"/>
    <lineage>
        <taxon>Bacteria</taxon>
        <taxon>Bacillati</taxon>
        <taxon>Bacillota</taxon>
        <taxon>Bacilli</taxon>
        <taxon>Bacillales</taxon>
        <taxon>Bacillaceae</taxon>
        <taxon>Bacillus</taxon>
    </lineage>
</organism>
<evidence type="ECO:0000256" key="5">
    <source>
        <dbReference type="ARBA" id="ARBA00023136"/>
    </source>
</evidence>
<accession>A0A6M0Q5S8</accession>
<dbReference type="InterPro" id="IPR050515">
    <property type="entry name" value="Beta-lactam/transpept"/>
</dbReference>
<evidence type="ECO:0000256" key="3">
    <source>
        <dbReference type="ARBA" id="ARBA00007171"/>
    </source>
</evidence>
<dbReference type="Pfam" id="PF03717">
    <property type="entry name" value="PBP_dimer"/>
    <property type="match status" value="1"/>
</dbReference>
<evidence type="ECO:0000313" key="10">
    <source>
        <dbReference type="Proteomes" id="UP000481043"/>
    </source>
</evidence>
<dbReference type="SUPFAM" id="SSF56601">
    <property type="entry name" value="beta-lactamase/transpeptidase-like"/>
    <property type="match status" value="1"/>
</dbReference>
<dbReference type="Pfam" id="PF00905">
    <property type="entry name" value="Transpeptidase"/>
    <property type="match status" value="1"/>
</dbReference>
<evidence type="ECO:0000259" key="8">
    <source>
        <dbReference type="Pfam" id="PF03717"/>
    </source>
</evidence>
<keyword evidence="10" id="KW-1185">Reference proteome</keyword>
<dbReference type="SUPFAM" id="SSF56519">
    <property type="entry name" value="Penicillin binding protein dimerisation domain"/>
    <property type="match status" value="1"/>
</dbReference>
<dbReference type="InterPro" id="IPR001460">
    <property type="entry name" value="PCN-bd_Tpept"/>
</dbReference>
<evidence type="ECO:0000256" key="2">
    <source>
        <dbReference type="ARBA" id="ARBA00004752"/>
    </source>
</evidence>
<reference evidence="9 10" key="1">
    <citation type="submission" date="2020-02" db="EMBL/GenBank/DDBJ databases">
        <title>Bacillus aquiflavi sp. nov., isolated from yellow water of strong flavor Chinese baijiu in Yibin region of China.</title>
        <authorList>
            <person name="Xie J."/>
        </authorList>
    </citation>
    <scope>NUCLEOTIDE SEQUENCE [LARGE SCALE GENOMIC DNA]</scope>
    <source>
        <strain evidence="9 10">SA4</strain>
    </source>
</reference>
<sequence>MIIKRRAITFAIITFLLLLGLIYRLADIQLLHTESFSTEKVNLIEESVRQRTQVMVLDQGRGRFVDRNGDALTHNYHPSLILFPFLKNMEWPIEELASILNIPKMNLLKAIEEMEDPIVFGEPEPFPLSEKQMKQINEMKIPGVFAVYRQSKVDRLVAEHLIGIIREDKDQVLERYKDKVEEGNLSVHTPIGILGLQKVFDEFLLPEGESKLLYHVDNQGGPLFGIDVKYTEPANPYYPISIQTTIDKGIQTEAERIVTAAGLKKGGIVLIDIEENEILSMVSKPSLNHSNPYSDDGGAHNFLLQPQIPGSVFKTVVAAAAIEHNMITPNSEFNCDLDLYGDIDKNHEMGTLNFEDSFAQSCNYTFASLANELIKKHPDVIEQFSDKLGLTQAVGWKGNVFHFNEFNQLPLNQEGKIWGDRYEKSSEDAVSQTAIGQKEVRITPLAVANMMATIARGGEKKQVKAVSKILYKNGSTLYSFDDQEIDGDQLAPYTVMKLQQLLRQVVADEKGTGRRFQSLATDVAGKSGTAETGRNNDRGDLVNKWFAGYFPAAKPKYALVVVELDVLGSESVTNDIFYKIVDHLEQ</sequence>
<proteinExistence type="inferred from homology"/>
<dbReference type="GO" id="GO:0008658">
    <property type="term" value="F:penicillin binding"/>
    <property type="evidence" value="ECO:0007669"/>
    <property type="project" value="InterPro"/>
</dbReference>
<comment type="catalytic activity">
    <reaction evidence="6">
        <text>Preferential cleavage: (Ac)2-L-Lys-D-Ala-|-D-Ala. Also transpeptidation of peptidyl-alanyl moieties that are N-acyl substituents of D-alanine.</text>
        <dbReference type="EC" id="3.4.16.4"/>
    </reaction>
</comment>
<dbReference type="Gene3D" id="3.90.1310.10">
    <property type="entry name" value="Penicillin-binding protein 2a (Domain 2)"/>
    <property type="match status" value="1"/>
</dbReference>
<dbReference type="GO" id="GO:0071972">
    <property type="term" value="F:peptidoglycan L,D-transpeptidase activity"/>
    <property type="evidence" value="ECO:0007669"/>
    <property type="project" value="TreeGrafter"/>
</dbReference>
<dbReference type="Gene3D" id="3.40.710.10">
    <property type="entry name" value="DD-peptidase/beta-lactamase superfamily"/>
    <property type="match status" value="1"/>
</dbReference>
<dbReference type="GO" id="GO:0005886">
    <property type="term" value="C:plasma membrane"/>
    <property type="evidence" value="ECO:0007669"/>
    <property type="project" value="TreeGrafter"/>
</dbReference>
<dbReference type="GO" id="GO:0071555">
    <property type="term" value="P:cell wall organization"/>
    <property type="evidence" value="ECO:0007669"/>
    <property type="project" value="TreeGrafter"/>
</dbReference>
<dbReference type="Proteomes" id="UP000481043">
    <property type="component" value="Unassembled WGS sequence"/>
</dbReference>
<evidence type="ECO:0000313" key="9">
    <source>
        <dbReference type="EMBL" id="NEY71726.1"/>
    </source>
</evidence>
<keyword evidence="5" id="KW-0472">Membrane</keyword>
<dbReference type="RefSeq" id="WP_163179158.1">
    <property type="nucleotide sequence ID" value="NZ_JAAIWM010000002.1"/>
</dbReference>
<dbReference type="InterPro" id="IPR005311">
    <property type="entry name" value="PBP_dimer"/>
</dbReference>
<dbReference type="GO" id="GO:0009252">
    <property type="term" value="P:peptidoglycan biosynthetic process"/>
    <property type="evidence" value="ECO:0007669"/>
    <property type="project" value="UniProtKB-UniPathway"/>
</dbReference>
<comment type="similarity">
    <text evidence="3">Belongs to the transpeptidase family.</text>
</comment>
<evidence type="ECO:0000256" key="4">
    <source>
        <dbReference type="ARBA" id="ARBA00012448"/>
    </source>
</evidence>
<evidence type="ECO:0000259" key="7">
    <source>
        <dbReference type="Pfam" id="PF00905"/>
    </source>
</evidence>
<comment type="caution">
    <text evidence="9">The sequence shown here is derived from an EMBL/GenBank/DDBJ whole genome shotgun (WGS) entry which is preliminary data.</text>
</comment>
<dbReference type="UniPathway" id="UPA00219"/>
<feature type="domain" description="Penicillin-binding protein transpeptidase" evidence="7">
    <location>
        <begin position="266"/>
        <end position="581"/>
    </location>
</feature>
<dbReference type="EC" id="3.4.16.4" evidence="4"/>
<protein>
    <recommendedName>
        <fullName evidence="4">serine-type D-Ala-D-Ala carboxypeptidase</fullName>
        <ecNumber evidence="4">3.4.16.4</ecNumber>
    </recommendedName>
</protein>
<name>A0A6M0Q5S8_9BACI</name>
<comment type="subcellular location">
    <subcellularLocation>
        <location evidence="1">Membrane</location>
    </subcellularLocation>
</comment>
<gene>
    <name evidence="9" type="ORF">G4D63_08195</name>
</gene>
<evidence type="ECO:0000256" key="1">
    <source>
        <dbReference type="ARBA" id="ARBA00004370"/>
    </source>
</evidence>
<dbReference type="EMBL" id="JAAIWM010000002">
    <property type="protein sequence ID" value="NEY71726.1"/>
    <property type="molecule type" value="Genomic_DNA"/>
</dbReference>
<dbReference type="InterPro" id="IPR036138">
    <property type="entry name" value="PBP_dimer_sf"/>
</dbReference>
<dbReference type="GO" id="GO:0009002">
    <property type="term" value="F:serine-type D-Ala-D-Ala carboxypeptidase activity"/>
    <property type="evidence" value="ECO:0007669"/>
    <property type="project" value="UniProtKB-EC"/>
</dbReference>
<feature type="domain" description="Penicillin-binding protein dimerisation" evidence="8">
    <location>
        <begin position="61"/>
        <end position="220"/>
    </location>
</feature>
<dbReference type="PANTHER" id="PTHR30627:SF24">
    <property type="entry name" value="PENICILLIN-BINDING PROTEIN 4B"/>
    <property type="match status" value="1"/>
</dbReference>
<comment type="pathway">
    <text evidence="2">Cell wall biogenesis; peptidoglycan biosynthesis.</text>
</comment>
<evidence type="ECO:0000256" key="6">
    <source>
        <dbReference type="ARBA" id="ARBA00034000"/>
    </source>
</evidence>
<dbReference type="AlphaFoldDB" id="A0A6M0Q5S8"/>
<dbReference type="PANTHER" id="PTHR30627">
    <property type="entry name" value="PEPTIDOGLYCAN D,D-TRANSPEPTIDASE"/>
    <property type="match status" value="1"/>
</dbReference>